<keyword evidence="8" id="KW-1185">Reference proteome</keyword>
<dbReference type="PROSITE" id="PS50830">
    <property type="entry name" value="TNASE_3"/>
    <property type="match status" value="1"/>
</dbReference>
<dbReference type="GO" id="GO:0016787">
    <property type="term" value="F:hydrolase activity"/>
    <property type="evidence" value="ECO:0007669"/>
    <property type="project" value="UniProtKB-KW"/>
</dbReference>
<feature type="compositionally biased region" description="Low complexity" evidence="4">
    <location>
        <begin position="35"/>
        <end position="60"/>
    </location>
</feature>
<evidence type="ECO:0000256" key="4">
    <source>
        <dbReference type="SAM" id="MobiDB-lite"/>
    </source>
</evidence>
<dbReference type="InterPro" id="IPR001322">
    <property type="entry name" value="Lamin_tail_dom"/>
</dbReference>
<dbReference type="InterPro" id="IPR016071">
    <property type="entry name" value="Staphylococal_nuclease_OB-fold"/>
</dbReference>
<keyword evidence="1" id="KW-0540">Nuclease</keyword>
<dbReference type="AlphaFoldDB" id="A0A1I5V455"/>
<organism evidence="7 8">
    <name type="scientific">Halolamina pelagica</name>
    <dbReference type="NCBI Taxonomy" id="699431"/>
    <lineage>
        <taxon>Archaea</taxon>
        <taxon>Methanobacteriati</taxon>
        <taxon>Methanobacteriota</taxon>
        <taxon>Stenosarchaea group</taxon>
        <taxon>Halobacteria</taxon>
        <taxon>Halobacteriales</taxon>
        <taxon>Haloferacaceae</taxon>
    </lineage>
</organism>
<dbReference type="InterPro" id="IPR035437">
    <property type="entry name" value="SNase_OB-fold_sf"/>
</dbReference>
<dbReference type="PANTHER" id="PTHR12302:SF3">
    <property type="entry name" value="SERINE_THREONINE-PROTEIN KINASE 31"/>
    <property type="match status" value="1"/>
</dbReference>
<accession>A0A1I5V455</accession>
<feature type="region of interest" description="Disordered" evidence="4">
    <location>
        <begin position="23"/>
        <end position="60"/>
    </location>
</feature>
<dbReference type="SUPFAM" id="SSF50199">
    <property type="entry name" value="Staphylococcal nuclease"/>
    <property type="match status" value="1"/>
</dbReference>
<feature type="domain" description="TNase-like" evidence="5">
    <location>
        <begin position="61"/>
        <end position="209"/>
    </location>
</feature>
<dbReference type="InterPro" id="IPR002071">
    <property type="entry name" value="Thermonucl_AS"/>
</dbReference>
<dbReference type="RefSeq" id="WP_074879948.1">
    <property type="nucleotide sequence ID" value="NZ_FOXI01000016.1"/>
</dbReference>
<dbReference type="Pfam" id="PF00932">
    <property type="entry name" value="LTD"/>
    <property type="match status" value="1"/>
</dbReference>
<sequence length="340" mass="35840">MQSPVRAVALCTLLVLAGCAGGPVPTDGDGRMPLDTDTPTPTAATPSTPVDAPPSATASPDGIEAEVIGVVDGDTIDVRLPNGSEDTVRLLGVDTPEVHAENDPAEFPGVPDTEAGRDCLRSWGERASEHAKDELAGKTVTLSFDANEPRRGYFGRLLAYVHVDGESFNYGLLTQGLARRYDDSGFEYRDRYGAAEDAARTNGVGLWGACAVDDPQTATETPFAVADGGEPLRIEAIHPDAAGDDRENLNDEYVTFGNAGDETIDLAGWTVSDEADHTYTFPEGAEIGPNGTITLHTGSGEDGDGHLYWGEGSPVWNNDGDTVIVRNASGETVLERSYDG</sequence>
<evidence type="ECO:0000259" key="6">
    <source>
        <dbReference type="PROSITE" id="PS51841"/>
    </source>
</evidence>
<dbReference type="InterPro" id="IPR036415">
    <property type="entry name" value="Lamin_tail_dom_sf"/>
</dbReference>
<proteinExistence type="predicted"/>
<dbReference type="Pfam" id="PF00565">
    <property type="entry name" value="SNase"/>
    <property type="match status" value="1"/>
</dbReference>
<name>A0A1I5V455_9EURY</name>
<evidence type="ECO:0000256" key="2">
    <source>
        <dbReference type="ARBA" id="ARBA00022759"/>
    </source>
</evidence>
<evidence type="ECO:0000256" key="3">
    <source>
        <dbReference type="ARBA" id="ARBA00022801"/>
    </source>
</evidence>
<dbReference type="PROSITE" id="PS51841">
    <property type="entry name" value="LTD"/>
    <property type="match status" value="1"/>
</dbReference>
<evidence type="ECO:0000313" key="7">
    <source>
        <dbReference type="EMBL" id="SFQ02285.1"/>
    </source>
</evidence>
<dbReference type="Gene3D" id="2.40.50.90">
    <property type="match status" value="1"/>
</dbReference>
<protein>
    <submittedName>
        <fullName evidence="7">Micrococcal nuclease</fullName>
    </submittedName>
</protein>
<dbReference type="GO" id="GO:0003676">
    <property type="term" value="F:nucleic acid binding"/>
    <property type="evidence" value="ECO:0007669"/>
    <property type="project" value="InterPro"/>
</dbReference>
<dbReference type="Gene3D" id="2.60.40.1260">
    <property type="entry name" value="Lamin Tail domain"/>
    <property type="match status" value="1"/>
</dbReference>
<reference evidence="8" key="1">
    <citation type="submission" date="2016-10" db="EMBL/GenBank/DDBJ databases">
        <authorList>
            <person name="Varghese N."/>
            <person name="Submissions S."/>
        </authorList>
    </citation>
    <scope>NUCLEOTIDE SEQUENCE [LARGE SCALE GENOMIC DNA]</scope>
    <source>
        <strain evidence="8">CGMCC 1.10329</strain>
    </source>
</reference>
<dbReference type="GO" id="GO:0004519">
    <property type="term" value="F:endonuclease activity"/>
    <property type="evidence" value="ECO:0007669"/>
    <property type="project" value="UniProtKB-KW"/>
</dbReference>
<dbReference type="SMART" id="SM00318">
    <property type="entry name" value="SNc"/>
    <property type="match status" value="1"/>
</dbReference>
<gene>
    <name evidence="7" type="ORF">SAMN05216277_11618</name>
</gene>
<dbReference type="PANTHER" id="PTHR12302">
    <property type="entry name" value="EBNA2 BINDING PROTEIN P100"/>
    <property type="match status" value="1"/>
</dbReference>
<dbReference type="PROSITE" id="PS51257">
    <property type="entry name" value="PROKAR_LIPOPROTEIN"/>
    <property type="match status" value="1"/>
</dbReference>
<feature type="domain" description="LTD" evidence="6">
    <location>
        <begin position="214"/>
        <end position="340"/>
    </location>
</feature>
<evidence type="ECO:0000259" key="5">
    <source>
        <dbReference type="PROSITE" id="PS50830"/>
    </source>
</evidence>
<evidence type="ECO:0000256" key="1">
    <source>
        <dbReference type="ARBA" id="ARBA00022722"/>
    </source>
</evidence>
<dbReference type="SUPFAM" id="SSF74853">
    <property type="entry name" value="Lamin A/C globular tail domain"/>
    <property type="match status" value="1"/>
</dbReference>
<keyword evidence="3" id="KW-0378">Hydrolase</keyword>
<dbReference type="OrthoDB" id="3327at2157"/>
<dbReference type="PROSITE" id="PS01123">
    <property type="entry name" value="TNASE_1"/>
    <property type="match status" value="1"/>
</dbReference>
<dbReference type="EMBL" id="FOXI01000016">
    <property type="protein sequence ID" value="SFQ02285.1"/>
    <property type="molecule type" value="Genomic_DNA"/>
</dbReference>
<keyword evidence="2" id="KW-0255">Endonuclease</keyword>
<dbReference type="Proteomes" id="UP000183769">
    <property type="component" value="Unassembled WGS sequence"/>
</dbReference>
<evidence type="ECO:0000313" key="8">
    <source>
        <dbReference type="Proteomes" id="UP000183769"/>
    </source>
</evidence>